<gene>
    <name evidence="2" type="ORF">Tco_1004679</name>
</gene>
<dbReference type="Proteomes" id="UP001151760">
    <property type="component" value="Unassembled WGS sequence"/>
</dbReference>
<feature type="compositionally biased region" description="Polar residues" evidence="1">
    <location>
        <begin position="139"/>
        <end position="158"/>
    </location>
</feature>
<protein>
    <submittedName>
        <fullName evidence="2">Uncharacterized protein</fullName>
    </submittedName>
</protein>
<dbReference type="EMBL" id="BQNB010017262">
    <property type="protein sequence ID" value="GJT61146.1"/>
    <property type="molecule type" value="Genomic_DNA"/>
</dbReference>
<reference evidence="2" key="1">
    <citation type="journal article" date="2022" name="Int. J. Mol. Sci.">
        <title>Draft Genome of Tanacetum Coccineum: Genomic Comparison of Closely Related Tanacetum-Family Plants.</title>
        <authorList>
            <person name="Yamashiro T."/>
            <person name="Shiraishi A."/>
            <person name="Nakayama K."/>
            <person name="Satake H."/>
        </authorList>
    </citation>
    <scope>NUCLEOTIDE SEQUENCE</scope>
</reference>
<sequence>MIAKAMLQERGKLQAEISSQIQQAIDINIPSLVDASVRSYMSGHILHVHPAQPQTTSIPEQQYQLYLSMKADPQLQQQDIAIWLALQMKFETFQVPQTTCRTSAVRPRDQDDPHDDAHPEGENSAKRQKTSEYEAHVTGESSGQVNEKEQGQSSSRNQEQTDDYDFWTESYASDDDEILTKQVSQDIMEEVSLTINEAELKKIADEMLRQRCTSGDEHQYHIDQMKNFLKSDIVWESRKEILASPHPRKTTPLVQSCQRDPEAPTLSLINQDLLYLKKGSSGPEKIVLSLHKFLAIIFNDVAIEERTSRWHGKPKEVVYSNSKIFQVIKMYWELGHEHKFITEIVARRANECIVSITETDYKKLNKNDIEDIYLLIMNGKVLDYAETGLLWSLSVFIRSSVIWERVHDFQLGIESYQQKVNLTEPTISFPGIEKHKMFSIIYEPVHGIIYKNSKKEKRVMRHSEIHKFCDATLNRVLEGLKSYNNDVKYGYIQRDLIEDEVEYLKLFVEEIEVRLKYRNQMRRWEMYVNGRPLGPRMERPE</sequence>
<evidence type="ECO:0000256" key="1">
    <source>
        <dbReference type="SAM" id="MobiDB-lite"/>
    </source>
</evidence>
<name>A0ABQ5FCJ6_9ASTR</name>
<keyword evidence="3" id="KW-1185">Reference proteome</keyword>
<accession>A0ABQ5FCJ6</accession>
<proteinExistence type="predicted"/>
<reference evidence="2" key="2">
    <citation type="submission" date="2022-01" db="EMBL/GenBank/DDBJ databases">
        <authorList>
            <person name="Yamashiro T."/>
            <person name="Shiraishi A."/>
            <person name="Satake H."/>
            <person name="Nakayama K."/>
        </authorList>
    </citation>
    <scope>NUCLEOTIDE SEQUENCE</scope>
</reference>
<organism evidence="2 3">
    <name type="scientific">Tanacetum coccineum</name>
    <dbReference type="NCBI Taxonomy" id="301880"/>
    <lineage>
        <taxon>Eukaryota</taxon>
        <taxon>Viridiplantae</taxon>
        <taxon>Streptophyta</taxon>
        <taxon>Embryophyta</taxon>
        <taxon>Tracheophyta</taxon>
        <taxon>Spermatophyta</taxon>
        <taxon>Magnoliopsida</taxon>
        <taxon>eudicotyledons</taxon>
        <taxon>Gunneridae</taxon>
        <taxon>Pentapetalae</taxon>
        <taxon>asterids</taxon>
        <taxon>campanulids</taxon>
        <taxon>Asterales</taxon>
        <taxon>Asteraceae</taxon>
        <taxon>Asteroideae</taxon>
        <taxon>Anthemideae</taxon>
        <taxon>Anthemidinae</taxon>
        <taxon>Tanacetum</taxon>
    </lineage>
</organism>
<evidence type="ECO:0000313" key="2">
    <source>
        <dbReference type="EMBL" id="GJT61146.1"/>
    </source>
</evidence>
<comment type="caution">
    <text evidence="2">The sequence shown here is derived from an EMBL/GenBank/DDBJ whole genome shotgun (WGS) entry which is preliminary data.</text>
</comment>
<evidence type="ECO:0000313" key="3">
    <source>
        <dbReference type="Proteomes" id="UP001151760"/>
    </source>
</evidence>
<feature type="region of interest" description="Disordered" evidence="1">
    <location>
        <begin position="99"/>
        <end position="163"/>
    </location>
</feature>
<feature type="compositionally biased region" description="Basic and acidic residues" evidence="1">
    <location>
        <begin position="106"/>
        <end position="137"/>
    </location>
</feature>